<dbReference type="AlphaFoldDB" id="A0A150LFF7"/>
<evidence type="ECO:0000313" key="1">
    <source>
        <dbReference type="EMBL" id="KYD11103.1"/>
    </source>
</evidence>
<dbReference type="STRING" id="46224.B4102_2287"/>
<dbReference type="Proteomes" id="UP000075666">
    <property type="component" value="Unassembled WGS sequence"/>
</dbReference>
<keyword evidence="2" id="KW-1185">Reference proteome</keyword>
<sequence>MNTIDYLNLKQDWTHIKERILHVANQLEGDDKYKKEDAVRELIKVVEYMDDNEPRAVYIDSH</sequence>
<comment type="caution">
    <text evidence="1">The sequence shown here is derived from an EMBL/GenBank/DDBJ whole genome shotgun (WGS) entry which is preliminary data.</text>
</comment>
<evidence type="ECO:0000313" key="2">
    <source>
        <dbReference type="Proteomes" id="UP000075666"/>
    </source>
</evidence>
<dbReference type="EMBL" id="LQYN01000009">
    <property type="protein sequence ID" value="KYD11103.1"/>
    <property type="molecule type" value="Genomic_DNA"/>
</dbReference>
<gene>
    <name evidence="1" type="ORF">B4102_2287</name>
</gene>
<name>A0A150LFF7_9BACI</name>
<protein>
    <submittedName>
        <fullName evidence="1">Uncharacterized protein</fullName>
    </submittedName>
</protein>
<dbReference type="PATRIC" id="fig|46224.3.peg.239"/>
<accession>A0A150LFF7</accession>
<organism evidence="1 2">
    <name type="scientific">Heyndrickxia sporothermodurans</name>
    <dbReference type="NCBI Taxonomy" id="46224"/>
    <lineage>
        <taxon>Bacteria</taxon>
        <taxon>Bacillati</taxon>
        <taxon>Bacillota</taxon>
        <taxon>Bacilli</taxon>
        <taxon>Bacillales</taxon>
        <taxon>Bacillaceae</taxon>
        <taxon>Heyndrickxia</taxon>
    </lineage>
</organism>
<dbReference type="RefSeq" id="WP_066226608.1">
    <property type="nucleotide sequence ID" value="NZ_LQYN01000009.1"/>
</dbReference>
<reference evidence="1 2" key="1">
    <citation type="submission" date="2016-01" db="EMBL/GenBank/DDBJ databases">
        <title>Genome Sequences of Twelve Sporeforming Bacillus Species Isolated from Foods.</title>
        <authorList>
            <person name="Berendsen E.M."/>
            <person name="Wells-Bennik M.H."/>
            <person name="Krawcyk A.O."/>
            <person name="De Jong A."/>
            <person name="Holsappel S."/>
            <person name="Eijlander R.T."/>
            <person name="Kuipers O.P."/>
        </authorList>
    </citation>
    <scope>NUCLEOTIDE SEQUENCE [LARGE SCALE GENOMIC DNA]</scope>
    <source>
        <strain evidence="1 2">B4102</strain>
    </source>
</reference>
<proteinExistence type="predicted"/>